<protein>
    <recommendedName>
        <fullName evidence="9">Thiamine pyrophosphate enzyme TPP-binding domain-containing protein</fullName>
    </recommendedName>
</protein>
<dbReference type="InterPro" id="IPR045229">
    <property type="entry name" value="TPP_enz"/>
</dbReference>
<dbReference type="InterPro" id="IPR011766">
    <property type="entry name" value="TPP_enzyme_TPP-bd"/>
</dbReference>
<evidence type="ECO:0000256" key="3">
    <source>
        <dbReference type="RuleBase" id="RU362132"/>
    </source>
</evidence>
<dbReference type="SUPFAM" id="SSF52467">
    <property type="entry name" value="DHS-like NAD/FAD-binding domain"/>
    <property type="match status" value="1"/>
</dbReference>
<comment type="similarity">
    <text evidence="1 3">Belongs to the TPP enzyme family.</text>
</comment>
<feature type="domain" description="Thiamine pyrophosphate enzyme central" evidence="4">
    <location>
        <begin position="241"/>
        <end position="326"/>
    </location>
</feature>
<evidence type="ECO:0000259" key="5">
    <source>
        <dbReference type="Pfam" id="PF02775"/>
    </source>
</evidence>
<dbReference type="AlphaFoldDB" id="K0SCZ6"/>
<dbReference type="InterPro" id="IPR029061">
    <property type="entry name" value="THDP-binding"/>
</dbReference>
<dbReference type="Gene3D" id="3.40.50.970">
    <property type="match status" value="2"/>
</dbReference>
<dbReference type="eggNOG" id="KOG4166">
    <property type="taxonomic scope" value="Eukaryota"/>
</dbReference>
<dbReference type="Pfam" id="PF00205">
    <property type="entry name" value="TPP_enzyme_M"/>
    <property type="match status" value="1"/>
</dbReference>
<evidence type="ECO:0000313" key="8">
    <source>
        <dbReference type="Proteomes" id="UP000266841"/>
    </source>
</evidence>
<dbReference type="GO" id="GO:0009099">
    <property type="term" value="P:L-valine biosynthetic process"/>
    <property type="evidence" value="ECO:0007669"/>
    <property type="project" value="TreeGrafter"/>
</dbReference>
<dbReference type="InterPro" id="IPR012001">
    <property type="entry name" value="Thiamin_PyroP_enz_TPP-bd_dom"/>
</dbReference>
<keyword evidence="8" id="KW-1185">Reference proteome</keyword>
<feature type="domain" description="Thiamine pyrophosphate enzyme N-terminal TPP-binding" evidence="6">
    <location>
        <begin position="44"/>
        <end position="160"/>
    </location>
</feature>
<dbReference type="PANTHER" id="PTHR18968">
    <property type="entry name" value="THIAMINE PYROPHOSPHATE ENZYMES"/>
    <property type="match status" value="1"/>
</dbReference>
<organism evidence="7 8">
    <name type="scientific">Thalassiosira oceanica</name>
    <name type="common">Marine diatom</name>
    <dbReference type="NCBI Taxonomy" id="159749"/>
    <lineage>
        <taxon>Eukaryota</taxon>
        <taxon>Sar</taxon>
        <taxon>Stramenopiles</taxon>
        <taxon>Ochrophyta</taxon>
        <taxon>Bacillariophyta</taxon>
        <taxon>Coscinodiscophyceae</taxon>
        <taxon>Thalassiosirophycidae</taxon>
        <taxon>Thalassiosirales</taxon>
        <taxon>Thalassiosiraceae</taxon>
        <taxon>Thalassiosira</taxon>
    </lineage>
</organism>
<dbReference type="GO" id="GO:0005948">
    <property type="term" value="C:acetolactate synthase complex"/>
    <property type="evidence" value="ECO:0007669"/>
    <property type="project" value="TreeGrafter"/>
</dbReference>
<dbReference type="EMBL" id="AGNL01018384">
    <property type="protein sequence ID" value="EJK63200.1"/>
    <property type="molecule type" value="Genomic_DNA"/>
</dbReference>
<dbReference type="GO" id="GO:0050660">
    <property type="term" value="F:flavin adenine dinucleotide binding"/>
    <property type="evidence" value="ECO:0007669"/>
    <property type="project" value="TreeGrafter"/>
</dbReference>
<dbReference type="GO" id="GO:0005739">
    <property type="term" value="C:mitochondrion"/>
    <property type="evidence" value="ECO:0007669"/>
    <property type="project" value="TreeGrafter"/>
</dbReference>
<dbReference type="SUPFAM" id="SSF52518">
    <property type="entry name" value="Thiamin diphosphate-binding fold (THDP-binding)"/>
    <property type="match status" value="2"/>
</dbReference>
<proteinExistence type="inferred from homology"/>
<dbReference type="CDD" id="cd00568">
    <property type="entry name" value="TPP_enzymes"/>
    <property type="match status" value="1"/>
</dbReference>
<accession>K0SCZ6</accession>
<dbReference type="Pfam" id="PF02776">
    <property type="entry name" value="TPP_enzyme_N"/>
    <property type="match status" value="1"/>
</dbReference>
<dbReference type="OrthoDB" id="43314at2759"/>
<evidence type="ECO:0000256" key="1">
    <source>
        <dbReference type="ARBA" id="ARBA00007812"/>
    </source>
</evidence>
<dbReference type="GO" id="GO:0009097">
    <property type="term" value="P:isoleucine biosynthetic process"/>
    <property type="evidence" value="ECO:0007669"/>
    <property type="project" value="TreeGrafter"/>
</dbReference>
<evidence type="ECO:0000259" key="6">
    <source>
        <dbReference type="Pfam" id="PF02776"/>
    </source>
</evidence>
<evidence type="ECO:0000259" key="4">
    <source>
        <dbReference type="Pfam" id="PF00205"/>
    </source>
</evidence>
<dbReference type="InterPro" id="IPR029035">
    <property type="entry name" value="DHS-like_NAD/FAD-binding_dom"/>
</dbReference>
<sequence length="927" mass="100343">MNESTNGNRSVSIGSSFTSTTIFSENECIDENEHIYTHGSSLRTGADFLCFALASAGVTHVFGGHGGAVVPLIDAIVRHPSLTWVYVRCEVNASQMAMAYGKLTGTVGCCVATSGPGAGHLLSGLVDAEQDRVPLLCITGLKDMGHARYADFQDIDQSSIFKMAGISYSETVSVSDQLLPLARNAFTAAISSHGCAHLAVPVNVQQEKIVTRSHFCLGTSFQAVSSLPATDLDIETLVTALREEVEENRRVIIACGYRAASLGQQIEKLAELLNAPILTSYDGKGTVDERHKLAYGVVGVYGNAGTPGAVDLLEQCQTVIGLCVNDYTELICNKSGLQMRHLIQVESLLVKGDSLRFSPSAVFHCGYLEQSLKKVVSGLEKHISASDLLSHRLSAGTVRGSVLKSIPTMEPSSGDDVWAKLKEESYVKPTGTPSTYLKGSCLDYADVTSETHCHPAVFFKSMADFLDDDSVICADIGDNALFMASSLPAKRGQRFLTSEHLGIMGFSLNSGVVASLCALGKAGSTNKSAKKTLVVAGDGGIQMSINELATLKDHGAKNVLVVVVVNSRLGRVQNESWGPGLNADGCHIGAPNLPKLFEAYGYPNGLVLSTSDESVVAKTIEQGWENAAKHGCCVIELRQDPLVHPIMHKLAQRTSFVKRTSDVVSDDSLFPAMTTSHWADHRQDLMDWLNSLESVQLSDALWFDEIDLFSLSPAEAAQKLLKSLPLDNPPTLFKSEDAKDVFDREWKAALLNAFSAKDLVEEIVPKGLSNKHPLKIQWLACPPNMEFQLHSHPNVELDIPLVGDLWERRLMDAELRASILERKTPLSTDILTSKGYKAPTEEELARERKHLGEIADGIQSLGSSGHFIDRATREGQVLYNSVGSLHQSYTKENGCLIFVLWSGVHANFTSCECCFGIKGAKDLFLPK</sequence>
<evidence type="ECO:0000256" key="2">
    <source>
        <dbReference type="ARBA" id="ARBA00023052"/>
    </source>
</evidence>
<evidence type="ECO:0008006" key="9">
    <source>
        <dbReference type="Google" id="ProtNLM"/>
    </source>
</evidence>
<dbReference type="OMA" id="CADIGDN"/>
<keyword evidence="2 3" id="KW-0786">Thiamine pyrophosphate</keyword>
<dbReference type="GO" id="GO:0003984">
    <property type="term" value="F:acetolactate synthase activity"/>
    <property type="evidence" value="ECO:0007669"/>
    <property type="project" value="TreeGrafter"/>
</dbReference>
<dbReference type="PANTHER" id="PTHR18968:SF13">
    <property type="entry name" value="ACETOLACTATE SYNTHASE CATALYTIC SUBUNIT, MITOCHONDRIAL"/>
    <property type="match status" value="1"/>
</dbReference>
<dbReference type="GO" id="GO:0000287">
    <property type="term" value="F:magnesium ion binding"/>
    <property type="evidence" value="ECO:0007669"/>
    <property type="project" value="InterPro"/>
</dbReference>
<dbReference type="Pfam" id="PF02775">
    <property type="entry name" value="TPP_enzyme_C"/>
    <property type="match status" value="1"/>
</dbReference>
<reference evidence="7 8" key="1">
    <citation type="journal article" date="2012" name="Genome Biol.">
        <title>Genome and low-iron response of an oceanic diatom adapted to chronic iron limitation.</title>
        <authorList>
            <person name="Lommer M."/>
            <person name="Specht M."/>
            <person name="Roy A.S."/>
            <person name="Kraemer L."/>
            <person name="Andreson R."/>
            <person name="Gutowska M.A."/>
            <person name="Wolf J."/>
            <person name="Bergner S.V."/>
            <person name="Schilhabel M.B."/>
            <person name="Klostermeier U.C."/>
            <person name="Beiko R.G."/>
            <person name="Rosenstiel P."/>
            <person name="Hippler M."/>
            <person name="Laroche J."/>
        </authorList>
    </citation>
    <scope>NUCLEOTIDE SEQUENCE [LARGE SCALE GENOMIC DNA]</scope>
    <source>
        <strain evidence="7 8">CCMP1005</strain>
    </source>
</reference>
<dbReference type="Gene3D" id="3.40.50.1220">
    <property type="entry name" value="TPP-binding domain"/>
    <property type="match status" value="1"/>
</dbReference>
<dbReference type="Proteomes" id="UP000266841">
    <property type="component" value="Unassembled WGS sequence"/>
</dbReference>
<gene>
    <name evidence="7" type="ORF">THAOC_16158</name>
</gene>
<evidence type="ECO:0000313" key="7">
    <source>
        <dbReference type="EMBL" id="EJK63200.1"/>
    </source>
</evidence>
<feature type="domain" description="Thiamine pyrophosphate enzyme TPP-binding" evidence="5">
    <location>
        <begin position="475"/>
        <end position="636"/>
    </location>
</feature>
<comment type="caution">
    <text evidence="7">The sequence shown here is derived from an EMBL/GenBank/DDBJ whole genome shotgun (WGS) entry which is preliminary data.</text>
</comment>
<dbReference type="InterPro" id="IPR012000">
    <property type="entry name" value="Thiamin_PyroP_enz_cen_dom"/>
</dbReference>
<dbReference type="GO" id="GO:0030976">
    <property type="term" value="F:thiamine pyrophosphate binding"/>
    <property type="evidence" value="ECO:0007669"/>
    <property type="project" value="InterPro"/>
</dbReference>
<name>K0SCZ6_THAOC</name>